<dbReference type="SMART" id="SM00220">
    <property type="entry name" value="S_TKc"/>
    <property type="match status" value="1"/>
</dbReference>
<comment type="catalytic activity">
    <reaction evidence="19">
        <text>L-seryl-[protein] + ATP = O-phospho-L-seryl-[protein] + ADP + H(+)</text>
        <dbReference type="Rhea" id="RHEA:17989"/>
        <dbReference type="Rhea" id="RHEA-COMP:9863"/>
        <dbReference type="Rhea" id="RHEA-COMP:11604"/>
        <dbReference type="ChEBI" id="CHEBI:15378"/>
        <dbReference type="ChEBI" id="CHEBI:29999"/>
        <dbReference type="ChEBI" id="CHEBI:30616"/>
        <dbReference type="ChEBI" id="CHEBI:83421"/>
        <dbReference type="ChEBI" id="CHEBI:456216"/>
        <dbReference type="EC" id="2.7.11.1"/>
    </reaction>
</comment>
<dbReference type="PROSITE" id="PS50011">
    <property type="entry name" value="PROTEIN_KINASE_DOM"/>
    <property type="match status" value="1"/>
</dbReference>
<dbReference type="CDD" id="cd06899">
    <property type="entry name" value="lectin_legume_LecRK_Arcelin_ConA"/>
    <property type="match status" value="1"/>
</dbReference>
<dbReference type="InterPro" id="IPR000719">
    <property type="entry name" value="Prot_kinase_dom"/>
</dbReference>
<evidence type="ECO:0000256" key="13">
    <source>
        <dbReference type="ARBA" id="ARBA00022840"/>
    </source>
</evidence>
<evidence type="ECO:0000256" key="15">
    <source>
        <dbReference type="ARBA" id="ARBA00023136"/>
    </source>
</evidence>
<gene>
    <name evidence="23" type="ORF">Golax_001659</name>
</gene>
<dbReference type="InterPro" id="IPR011009">
    <property type="entry name" value="Kinase-like_dom_sf"/>
</dbReference>
<dbReference type="Gene3D" id="2.60.120.200">
    <property type="match status" value="1"/>
</dbReference>
<dbReference type="Gene3D" id="1.10.510.10">
    <property type="entry name" value="Transferase(Phosphotransferase) domain 1"/>
    <property type="match status" value="1"/>
</dbReference>
<evidence type="ECO:0000256" key="17">
    <source>
        <dbReference type="ARBA" id="ARBA00023180"/>
    </source>
</evidence>
<keyword evidence="9" id="KW-0732">Signal</keyword>
<evidence type="ECO:0000256" key="16">
    <source>
        <dbReference type="ARBA" id="ARBA00023170"/>
    </source>
</evidence>
<reference evidence="23 24" key="1">
    <citation type="journal article" date="2019" name="Genome Biol. Evol.">
        <title>Insights into the evolution of the New World diploid cottons (Gossypium, subgenus Houzingenia) based on genome sequencing.</title>
        <authorList>
            <person name="Grover C.E."/>
            <person name="Arick M.A. 2nd"/>
            <person name="Thrash A."/>
            <person name="Conover J.L."/>
            <person name="Sanders W.S."/>
            <person name="Peterson D.G."/>
            <person name="Frelichowski J.E."/>
            <person name="Scheffler J.A."/>
            <person name="Scheffler B.E."/>
            <person name="Wendel J.F."/>
        </authorList>
    </citation>
    <scope>NUCLEOTIDE SEQUENCE [LARGE SCALE GENOMIC DNA]</scope>
    <source>
        <strain evidence="23">4</strain>
        <tissue evidence="23">Leaf</tissue>
    </source>
</reference>
<dbReference type="FunFam" id="3.30.200.20:FF:000112">
    <property type="entry name" value="Lectin-domain containing receptor kinase A4.3"/>
    <property type="match status" value="1"/>
</dbReference>
<evidence type="ECO:0000256" key="20">
    <source>
        <dbReference type="PROSITE-ProRule" id="PRU10141"/>
    </source>
</evidence>
<keyword evidence="15 21" id="KW-0472">Membrane</keyword>
<dbReference type="InterPro" id="IPR013320">
    <property type="entry name" value="ConA-like_dom_sf"/>
</dbReference>
<dbReference type="PROSITE" id="PS00108">
    <property type="entry name" value="PROTEIN_KINASE_ST"/>
    <property type="match status" value="1"/>
</dbReference>
<keyword evidence="10" id="KW-0430">Lectin</keyword>
<protein>
    <recommendedName>
        <fullName evidence="4">non-specific serine/threonine protein kinase</fullName>
        <ecNumber evidence="4">2.7.11.1</ecNumber>
    </recommendedName>
</protein>
<keyword evidence="7" id="KW-0808">Transferase</keyword>
<keyword evidence="6" id="KW-0723">Serine/threonine-protein kinase</keyword>
<evidence type="ECO:0000256" key="7">
    <source>
        <dbReference type="ARBA" id="ARBA00022679"/>
    </source>
</evidence>
<keyword evidence="11 20" id="KW-0547">Nucleotide-binding</keyword>
<feature type="transmembrane region" description="Helical" evidence="21">
    <location>
        <begin position="6"/>
        <end position="29"/>
    </location>
</feature>
<evidence type="ECO:0000256" key="19">
    <source>
        <dbReference type="ARBA" id="ARBA00048679"/>
    </source>
</evidence>
<evidence type="ECO:0000256" key="1">
    <source>
        <dbReference type="ARBA" id="ARBA00004251"/>
    </source>
</evidence>
<keyword evidence="5" id="KW-1003">Cell membrane</keyword>
<accession>A0A7J9AXG3</accession>
<dbReference type="GO" id="GO:0005886">
    <property type="term" value="C:plasma membrane"/>
    <property type="evidence" value="ECO:0007669"/>
    <property type="project" value="UniProtKB-SubCell"/>
</dbReference>
<feature type="binding site" evidence="20">
    <location>
        <position position="376"/>
    </location>
    <ligand>
        <name>ATP</name>
        <dbReference type="ChEBI" id="CHEBI:30616"/>
    </ligand>
</feature>
<evidence type="ECO:0000256" key="4">
    <source>
        <dbReference type="ARBA" id="ARBA00012513"/>
    </source>
</evidence>
<dbReference type="Proteomes" id="UP000593574">
    <property type="component" value="Unassembled WGS sequence"/>
</dbReference>
<dbReference type="InterPro" id="IPR001220">
    <property type="entry name" value="Legume_lectin_dom"/>
</dbReference>
<dbReference type="CDD" id="cd14066">
    <property type="entry name" value="STKc_IRAK"/>
    <property type="match status" value="1"/>
</dbReference>
<dbReference type="InterPro" id="IPR017441">
    <property type="entry name" value="Protein_kinase_ATP_BS"/>
</dbReference>
<evidence type="ECO:0000256" key="21">
    <source>
        <dbReference type="SAM" id="Phobius"/>
    </source>
</evidence>
<dbReference type="EC" id="2.7.11.1" evidence="4"/>
<sequence>MFFNLVWSSMAVSMSILVYMVIISSIAIAENENQFVYNGFHGSNLHLNGIAKIHPNGLLELTNTSYQQIGRAFFPFPIKFNTSSFSTTFVFAIVPKLPELGGHGIAFTISPSIEFFNRAIANQYLGLFNITSNGNPTNRVFAIELDTMRNPEFEDIDDNHVGIDINSLQSYVSAPASYYSDKEKENKTLRLISGKPVQLWIDYDERDMLLNVTMAPFGTQKPWLPLLSTNLNLSMSGSMHVGFTASTGSVPSDQYILGWSFNKSGQSQSLDYAKLPPSPPPRSRPRAKPDFRVVVPSVISCLLVITFIGTAYKMWIRRYEEIREDWEHEYGPHRFSYKDLYNATKGFKERELLGIGGFGEVYKGVLPSSNEQVAIKRVSHSSKQGMKEFIAEIATMGRLRHRNLVQLLGYCRRKGEVLLVYDFMANGSLDTFLFTNEKMNLNWSQRVKILKGVASSLVYLHEDWEQVVIHRDIKASNVLLDAQLNGRLGDFGLAKFYDHGSNPRTTRLVGTIGYIAPELARTGKPTTGSDVFAFGNLMLEIACGRRPFEPEKSPEEVILYDWVLQYWKIGLILQTSDPRLEGHYVVEEMELILNLGLLCANPTQEIRPSMRKVMQYLDGSASLSNIFFDDATNSLITTHNQKSLNGTSFQASSDNISIASLSSSTKSSLCYGR</sequence>
<dbReference type="GO" id="GO:0030246">
    <property type="term" value="F:carbohydrate binding"/>
    <property type="evidence" value="ECO:0007669"/>
    <property type="project" value="UniProtKB-KW"/>
</dbReference>
<organism evidence="23 24">
    <name type="scientific">Gossypium laxum</name>
    <dbReference type="NCBI Taxonomy" id="34288"/>
    <lineage>
        <taxon>Eukaryota</taxon>
        <taxon>Viridiplantae</taxon>
        <taxon>Streptophyta</taxon>
        <taxon>Embryophyta</taxon>
        <taxon>Tracheophyta</taxon>
        <taxon>Spermatophyta</taxon>
        <taxon>Magnoliopsida</taxon>
        <taxon>eudicotyledons</taxon>
        <taxon>Gunneridae</taxon>
        <taxon>Pentapetalae</taxon>
        <taxon>rosids</taxon>
        <taxon>malvids</taxon>
        <taxon>Malvales</taxon>
        <taxon>Malvaceae</taxon>
        <taxon>Malvoideae</taxon>
        <taxon>Gossypium</taxon>
    </lineage>
</organism>
<feature type="transmembrane region" description="Helical" evidence="21">
    <location>
        <begin position="293"/>
        <end position="315"/>
    </location>
</feature>
<comment type="catalytic activity">
    <reaction evidence="18">
        <text>L-threonyl-[protein] + ATP = O-phospho-L-threonyl-[protein] + ADP + H(+)</text>
        <dbReference type="Rhea" id="RHEA:46608"/>
        <dbReference type="Rhea" id="RHEA-COMP:11060"/>
        <dbReference type="Rhea" id="RHEA-COMP:11605"/>
        <dbReference type="ChEBI" id="CHEBI:15378"/>
        <dbReference type="ChEBI" id="CHEBI:30013"/>
        <dbReference type="ChEBI" id="CHEBI:30616"/>
        <dbReference type="ChEBI" id="CHEBI:61977"/>
        <dbReference type="ChEBI" id="CHEBI:456216"/>
        <dbReference type="EC" id="2.7.11.1"/>
    </reaction>
</comment>
<dbReference type="EMBL" id="JABEZV010000013">
    <property type="protein sequence ID" value="MBA0728786.1"/>
    <property type="molecule type" value="Genomic_DNA"/>
</dbReference>
<evidence type="ECO:0000256" key="18">
    <source>
        <dbReference type="ARBA" id="ARBA00047899"/>
    </source>
</evidence>
<dbReference type="AlphaFoldDB" id="A0A7J9AXG3"/>
<evidence type="ECO:0000256" key="9">
    <source>
        <dbReference type="ARBA" id="ARBA00022729"/>
    </source>
</evidence>
<keyword evidence="12" id="KW-0418">Kinase</keyword>
<dbReference type="FunFam" id="2.60.120.200:FF:000096">
    <property type="entry name" value="L-type lectin-domain containing receptor kinase V.9"/>
    <property type="match status" value="1"/>
</dbReference>
<evidence type="ECO:0000256" key="12">
    <source>
        <dbReference type="ARBA" id="ARBA00022777"/>
    </source>
</evidence>
<comment type="subcellular location">
    <subcellularLocation>
        <location evidence="1">Cell membrane</location>
        <topology evidence="1">Single-pass type I membrane protein</topology>
    </subcellularLocation>
</comment>
<comment type="similarity">
    <text evidence="3">In the C-terminal section; belongs to the protein kinase superfamily. Ser/Thr protein kinase family.</text>
</comment>
<dbReference type="InterPro" id="IPR008271">
    <property type="entry name" value="Ser/Thr_kinase_AS"/>
</dbReference>
<keyword evidence="14 21" id="KW-1133">Transmembrane helix</keyword>
<evidence type="ECO:0000256" key="5">
    <source>
        <dbReference type="ARBA" id="ARBA00022475"/>
    </source>
</evidence>
<dbReference type="GO" id="GO:0004674">
    <property type="term" value="F:protein serine/threonine kinase activity"/>
    <property type="evidence" value="ECO:0007669"/>
    <property type="project" value="UniProtKB-KW"/>
</dbReference>
<evidence type="ECO:0000256" key="8">
    <source>
        <dbReference type="ARBA" id="ARBA00022692"/>
    </source>
</evidence>
<dbReference type="Pfam" id="PF00139">
    <property type="entry name" value="Lectin_legB"/>
    <property type="match status" value="1"/>
</dbReference>
<dbReference type="SUPFAM" id="SSF56112">
    <property type="entry name" value="Protein kinase-like (PK-like)"/>
    <property type="match status" value="1"/>
</dbReference>
<feature type="domain" description="Protein kinase" evidence="22">
    <location>
        <begin position="347"/>
        <end position="628"/>
    </location>
</feature>
<dbReference type="Pfam" id="PF00069">
    <property type="entry name" value="Pkinase"/>
    <property type="match status" value="1"/>
</dbReference>
<dbReference type="PROSITE" id="PS00107">
    <property type="entry name" value="PROTEIN_KINASE_ATP"/>
    <property type="match status" value="1"/>
</dbReference>
<evidence type="ECO:0000256" key="10">
    <source>
        <dbReference type="ARBA" id="ARBA00022734"/>
    </source>
</evidence>
<dbReference type="PANTHER" id="PTHR27007">
    <property type="match status" value="1"/>
</dbReference>
<proteinExistence type="inferred from homology"/>
<evidence type="ECO:0000256" key="2">
    <source>
        <dbReference type="ARBA" id="ARBA00008536"/>
    </source>
</evidence>
<keyword evidence="16" id="KW-0675">Receptor</keyword>
<evidence type="ECO:0000256" key="3">
    <source>
        <dbReference type="ARBA" id="ARBA00010217"/>
    </source>
</evidence>
<keyword evidence="13 20" id="KW-0067">ATP-binding</keyword>
<comment type="similarity">
    <text evidence="2">In the N-terminal section; belongs to the leguminous lectin family.</text>
</comment>
<evidence type="ECO:0000256" key="6">
    <source>
        <dbReference type="ARBA" id="ARBA00022527"/>
    </source>
</evidence>
<keyword evidence="17" id="KW-0325">Glycoprotein</keyword>
<evidence type="ECO:0000313" key="23">
    <source>
        <dbReference type="EMBL" id="MBA0728786.1"/>
    </source>
</evidence>
<name>A0A7J9AXG3_9ROSI</name>
<keyword evidence="8 21" id="KW-0812">Transmembrane</keyword>
<dbReference type="InterPro" id="IPR050528">
    <property type="entry name" value="L-type_Lectin-RKs"/>
</dbReference>
<dbReference type="GO" id="GO:0005524">
    <property type="term" value="F:ATP binding"/>
    <property type="evidence" value="ECO:0007669"/>
    <property type="project" value="UniProtKB-UniRule"/>
</dbReference>
<dbReference type="FunFam" id="1.10.510.10:FF:000108">
    <property type="entry name" value="L-type lectin-domain containing receptor kinase S.4"/>
    <property type="match status" value="1"/>
</dbReference>
<evidence type="ECO:0000259" key="22">
    <source>
        <dbReference type="PROSITE" id="PS50011"/>
    </source>
</evidence>
<dbReference type="Gene3D" id="3.30.200.20">
    <property type="entry name" value="Phosphorylase Kinase, domain 1"/>
    <property type="match status" value="1"/>
</dbReference>
<comment type="caution">
    <text evidence="23">The sequence shown here is derived from an EMBL/GenBank/DDBJ whole genome shotgun (WGS) entry which is preliminary data.</text>
</comment>
<evidence type="ECO:0000313" key="24">
    <source>
        <dbReference type="Proteomes" id="UP000593574"/>
    </source>
</evidence>
<dbReference type="SUPFAM" id="SSF49899">
    <property type="entry name" value="Concanavalin A-like lectins/glucanases"/>
    <property type="match status" value="1"/>
</dbReference>
<evidence type="ECO:0000256" key="14">
    <source>
        <dbReference type="ARBA" id="ARBA00022989"/>
    </source>
</evidence>
<keyword evidence="24" id="KW-1185">Reference proteome</keyword>
<evidence type="ECO:0000256" key="11">
    <source>
        <dbReference type="ARBA" id="ARBA00022741"/>
    </source>
</evidence>